<dbReference type="EMBL" id="JABSTU010000001">
    <property type="protein sequence ID" value="KAH8038893.1"/>
    <property type="molecule type" value="Genomic_DNA"/>
</dbReference>
<protein>
    <recommendedName>
        <fullName evidence="2">RAI1-like domain-containing protein</fullName>
    </recommendedName>
</protein>
<organism evidence="3 4">
    <name type="scientific">Rhipicephalus microplus</name>
    <name type="common">Cattle tick</name>
    <name type="synonym">Boophilus microplus</name>
    <dbReference type="NCBI Taxonomy" id="6941"/>
    <lineage>
        <taxon>Eukaryota</taxon>
        <taxon>Metazoa</taxon>
        <taxon>Ecdysozoa</taxon>
        <taxon>Arthropoda</taxon>
        <taxon>Chelicerata</taxon>
        <taxon>Arachnida</taxon>
        <taxon>Acari</taxon>
        <taxon>Parasitiformes</taxon>
        <taxon>Ixodida</taxon>
        <taxon>Ixodoidea</taxon>
        <taxon>Ixodidae</taxon>
        <taxon>Rhipicephalinae</taxon>
        <taxon>Rhipicephalus</taxon>
        <taxon>Boophilus</taxon>
    </lineage>
</organism>
<accession>A0A9J6EXM1</accession>
<sequence>MRRKFQLSATVAHEKCNDPMSEVQSRALEKASTCEERSRFANQPNVRAVEDDALTREAAKSQSECDEVLCQLYASEIAKIVRKDGTSCSPGGPSRVLEASQRDRDDDGIVRHVQEFDVSTMLDKAEGLWSEDVCMQFLNDALNFIKQHVEGDDGRFFLAIECGKLFFIDLIGAIHLLEYSWRQVEATTVRNCFKRAVFSVCVGDADDISDTIDQTSNIVDEACKTLLAEVLKRQDVTEGIFFLEFRDAHSDVQTSPDMSDEAIVASVVEVSPNNSDEDDMESDNTGNPGPTVTEAAHCVSFMRVFAEKRGPAEKLAHSVSEFEGPVIAARPPSRQMKITDFVTRS</sequence>
<dbReference type="InterPro" id="IPR013961">
    <property type="entry name" value="RAI1"/>
</dbReference>
<dbReference type="Pfam" id="PF08652">
    <property type="entry name" value="RAI1"/>
    <property type="match status" value="1"/>
</dbReference>
<dbReference type="AlphaFoldDB" id="A0A9J6EXM1"/>
<reference evidence="3" key="2">
    <citation type="submission" date="2021-09" db="EMBL/GenBank/DDBJ databases">
        <authorList>
            <person name="Jia N."/>
            <person name="Wang J."/>
            <person name="Shi W."/>
            <person name="Du L."/>
            <person name="Sun Y."/>
            <person name="Zhan W."/>
            <person name="Jiang J."/>
            <person name="Wang Q."/>
            <person name="Zhang B."/>
            <person name="Ji P."/>
            <person name="Sakyi L.B."/>
            <person name="Cui X."/>
            <person name="Yuan T."/>
            <person name="Jiang B."/>
            <person name="Yang W."/>
            <person name="Lam T.T.-Y."/>
            <person name="Chang Q."/>
            <person name="Ding S."/>
            <person name="Wang X."/>
            <person name="Zhu J."/>
            <person name="Ruan X."/>
            <person name="Zhao L."/>
            <person name="Wei J."/>
            <person name="Que T."/>
            <person name="Du C."/>
            <person name="Cheng J."/>
            <person name="Dai P."/>
            <person name="Han X."/>
            <person name="Huang E."/>
            <person name="Gao Y."/>
            <person name="Liu J."/>
            <person name="Shao H."/>
            <person name="Ye R."/>
            <person name="Li L."/>
            <person name="Wei W."/>
            <person name="Wang X."/>
            <person name="Wang C."/>
            <person name="Huo Q."/>
            <person name="Li W."/>
            <person name="Guo W."/>
            <person name="Chen H."/>
            <person name="Chen S."/>
            <person name="Zhou L."/>
            <person name="Zhou L."/>
            <person name="Ni X."/>
            <person name="Tian J."/>
            <person name="Zhou Y."/>
            <person name="Sheng Y."/>
            <person name="Liu T."/>
            <person name="Pan Y."/>
            <person name="Xia L."/>
            <person name="Li J."/>
            <person name="Zhao F."/>
            <person name="Cao W."/>
        </authorList>
    </citation>
    <scope>NUCLEOTIDE SEQUENCE</scope>
    <source>
        <strain evidence="3">Rmic-2018</strain>
        <tissue evidence="3">Larvae</tissue>
    </source>
</reference>
<evidence type="ECO:0000313" key="3">
    <source>
        <dbReference type="EMBL" id="KAH8038893.1"/>
    </source>
</evidence>
<dbReference type="Proteomes" id="UP000821866">
    <property type="component" value="Chromosome 1"/>
</dbReference>
<comment type="caution">
    <text evidence="3">The sequence shown here is derived from an EMBL/GenBank/DDBJ whole genome shotgun (WGS) entry which is preliminary data.</text>
</comment>
<evidence type="ECO:0000259" key="2">
    <source>
        <dbReference type="Pfam" id="PF08652"/>
    </source>
</evidence>
<evidence type="ECO:0000313" key="4">
    <source>
        <dbReference type="Proteomes" id="UP000821866"/>
    </source>
</evidence>
<dbReference type="VEuPathDB" id="VectorBase:LOC119185271"/>
<gene>
    <name evidence="3" type="ORF">HPB51_003915</name>
</gene>
<keyword evidence="4" id="KW-1185">Reference proteome</keyword>
<feature type="region of interest" description="Disordered" evidence="1">
    <location>
        <begin position="272"/>
        <end position="291"/>
    </location>
</feature>
<feature type="domain" description="RAI1-like" evidence="2">
    <location>
        <begin position="104"/>
        <end position="154"/>
    </location>
</feature>
<evidence type="ECO:0000256" key="1">
    <source>
        <dbReference type="SAM" id="MobiDB-lite"/>
    </source>
</evidence>
<proteinExistence type="predicted"/>
<name>A0A9J6EXM1_RHIMP</name>
<reference evidence="3" key="1">
    <citation type="journal article" date="2020" name="Cell">
        <title>Large-Scale Comparative Analyses of Tick Genomes Elucidate Their Genetic Diversity and Vector Capacities.</title>
        <authorList>
            <consortium name="Tick Genome and Microbiome Consortium (TIGMIC)"/>
            <person name="Jia N."/>
            <person name="Wang J."/>
            <person name="Shi W."/>
            <person name="Du L."/>
            <person name="Sun Y."/>
            <person name="Zhan W."/>
            <person name="Jiang J.F."/>
            <person name="Wang Q."/>
            <person name="Zhang B."/>
            <person name="Ji P."/>
            <person name="Bell-Sakyi L."/>
            <person name="Cui X.M."/>
            <person name="Yuan T.T."/>
            <person name="Jiang B.G."/>
            <person name="Yang W.F."/>
            <person name="Lam T.T."/>
            <person name="Chang Q.C."/>
            <person name="Ding S.J."/>
            <person name="Wang X.J."/>
            <person name="Zhu J.G."/>
            <person name="Ruan X.D."/>
            <person name="Zhao L."/>
            <person name="Wei J.T."/>
            <person name="Ye R.Z."/>
            <person name="Que T.C."/>
            <person name="Du C.H."/>
            <person name="Zhou Y.H."/>
            <person name="Cheng J.X."/>
            <person name="Dai P.F."/>
            <person name="Guo W.B."/>
            <person name="Han X.H."/>
            <person name="Huang E.J."/>
            <person name="Li L.F."/>
            <person name="Wei W."/>
            <person name="Gao Y.C."/>
            <person name="Liu J.Z."/>
            <person name="Shao H.Z."/>
            <person name="Wang X."/>
            <person name="Wang C.C."/>
            <person name="Yang T.C."/>
            <person name="Huo Q.B."/>
            <person name="Li W."/>
            <person name="Chen H.Y."/>
            <person name="Chen S.E."/>
            <person name="Zhou L.G."/>
            <person name="Ni X.B."/>
            <person name="Tian J.H."/>
            <person name="Sheng Y."/>
            <person name="Liu T."/>
            <person name="Pan Y.S."/>
            <person name="Xia L.Y."/>
            <person name="Li J."/>
            <person name="Zhao F."/>
            <person name="Cao W.C."/>
        </authorList>
    </citation>
    <scope>NUCLEOTIDE SEQUENCE</scope>
    <source>
        <strain evidence="3">Rmic-2018</strain>
    </source>
</reference>